<comment type="caution">
    <text evidence="1">The sequence shown here is derived from an EMBL/GenBank/DDBJ whole genome shotgun (WGS) entry which is preliminary data.</text>
</comment>
<protein>
    <submittedName>
        <fullName evidence="1">3-deoxy-D-manno-octulosonic acid transferase</fullName>
    </submittedName>
</protein>
<dbReference type="InterPro" id="IPR024524">
    <property type="entry name" value="DUF3800"/>
</dbReference>
<gene>
    <name evidence="1" type="ORF">CAL65_13480</name>
</gene>
<dbReference type="Proteomes" id="UP000256763">
    <property type="component" value="Unassembled WGS sequence"/>
</dbReference>
<proteinExistence type="predicted"/>
<evidence type="ECO:0000313" key="2">
    <source>
        <dbReference type="Proteomes" id="UP000256763"/>
    </source>
</evidence>
<dbReference type="AlphaFoldDB" id="A0A3E0WSZ4"/>
<dbReference type="Pfam" id="PF12686">
    <property type="entry name" value="DUF3800"/>
    <property type="match status" value="1"/>
</dbReference>
<dbReference type="EMBL" id="NFZW01000013">
    <property type="protein sequence ID" value="RFA35115.1"/>
    <property type="molecule type" value="Genomic_DNA"/>
</dbReference>
<evidence type="ECO:0000313" key="1">
    <source>
        <dbReference type="EMBL" id="RFA35115.1"/>
    </source>
</evidence>
<dbReference type="OrthoDB" id="507950at2"/>
<sequence>MLNFGDYIVYVDESGDHGLTSINPDYPVFVLAFCLFEKRVYVEQIVPRIQALKFRYFGHDMVVFHEADIRRSRPPFDILLNPTVREPFLADLTGLVESAPFTLVASCIMKESFKQRHGADGNPYHVAMEFGLERIYLELQSRGQRGRRTHVVFEQRGLQEDRALELEFRRIMDRSRMAGMADTLELVLADKKVNSAGLQLADMVARPIGRRLLRPDQQNRAYETLESKFRRDGLGRIEGWGLKCYP</sequence>
<reference evidence="2" key="1">
    <citation type="submission" date="2017-05" db="EMBL/GenBank/DDBJ databases">
        <authorList>
            <person name="Sharma S."/>
            <person name="Sidhu C."/>
            <person name="Pinnaka A.K."/>
        </authorList>
    </citation>
    <scope>NUCLEOTIDE SEQUENCE [LARGE SCALE GENOMIC DNA]</scope>
    <source>
        <strain evidence="2">AK93</strain>
    </source>
</reference>
<accession>A0A3E0WSZ4</accession>
<name>A0A3E0WSZ4_9GAMM</name>
<keyword evidence="1" id="KW-0808">Transferase</keyword>
<keyword evidence="2" id="KW-1185">Reference proteome</keyword>
<organism evidence="1 2">
    <name type="scientific">Alkalilimnicola ehrlichii</name>
    <dbReference type="NCBI Taxonomy" id="351052"/>
    <lineage>
        <taxon>Bacteria</taxon>
        <taxon>Pseudomonadati</taxon>
        <taxon>Pseudomonadota</taxon>
        <taxon>Gammaproteobacteria</taxon>
        <taxon>Chromatiales</taxon>
        <taxon>Ectothiorhodospiraceae</taxon>
        <taxon>Alkalilimnicola</taxon>
    </lineage>
</organism>
<dbReference type="RefSeq" id="WP_116303619.1">
    <property type="nucleotide sequence ID" value="NZ_NFZV01000025.1"/>
</dbReference>
<dbReference type="GO" id="GO:0016740">
    <property type="term" value="F:transferase activity"/>
    <property type="evidence" value="ECO:0007669"/>
    <property type="project" value="UniProtKB-KW"/>
</dbReference>